<sequence>KHNFGLVRTPKYIEGALGHEIYDLYFTSRFVRISEALSPAGRAKDCRRRSQTRAIKTLKHMLMRKHFLFPSAQTLLSVLNAVPFRAGLNPGVLKHLSFRVSRMSELDKHSGLLFDEMSIKPSFAFNSRSDCIDGFEDHGSIGRSTNVA</sequence>
<evidence type="ECO:0000313" key="3">
    <source>
        <dbReference type="Proteomes" id="UP000792457"/>
    </source>
</evidence>
<organism evidence="2 3">
    <name type="scientific">Ladona fulva</name>
    <name type="common">Scarce chaser dragonfly</name>
    <name type="synonym">Libellula fulva</name>
    <dbReference type="NCBI Taxonomy" id="123851"/>
    <lineage>
        <taxon>Eukaryota</taxon>
        <taxon>Metazoa</taxon>
        <taxon>Ecdysozoa</taxon>
        <taxon>Arthropoda</taxon>
        <taxon>Hexapoda</taxon>
        <taxon>Insecta</taxon>
        <taxon>Pterygota</taxon>
        <taxon>Palaeoptera</taxon>
        <taxon>Odonata</taxon>
        <taxon>Epiprocta</taxon>
        <taxon>Anisoptera</taxon>
        <taxon>Libelluloidea</taxon>
        <taxon>Libellulidae</taxon>
        <taxon>Ladona</taxon>
    </lineage>
</organism>
<feature type="domain" description="Transposable element P transposase-like RNase H" evidence="1">
    <location>
        <begin position="85"/>
        <end position="140"/>
    </location>
</feature>
<dbReference type="InterPro" id="IPR048365">
    <property type="entry name" value="TNP-like_RNaseH_N"/>
</dbReference>
<dbReference type="EMBL" id="KZ309378">
    <property type="protein sequence ID" value="KAG8238573.1"/>
    <property type="molecule type" value="Genomic_DNA"/>
</dbReference>
<dbReference type="Proteomes" id="UP000792457">
    <property type="component" value="Unassembled WGS sequence"/>
</dbReference>
<protein>
    <recommendedName>
        <fullName evidence="1">Transposable element P transposase-like RNase H domain-containing protein</fullName>
    </recommendedName>
</protein>
<feature type="non-terminal residue" evidence="2">
    <location>
        <position position="1"/>
    </location>
</feature>
<gene>
    <name evidence="2" type="ORF">J437_LFUL018402</name>
</gene>
<comment type="caution">
    <text evidence="2">The sequence shown here is derived from an EMBL/GenBank/DDBJ whole genome shotgun (WGS) entry which is preliminary data.</text>
</comment>
<evidence type="ECO:0000259" key="1">
    <source>
        <dbReference type="Pfam" id="PF21787"/>
    </source>
</evidence>
<accession>A0A8K0KUS2</accession>
<reference evidence="2" key="1">
    <citation type="submission" date="2013-04" db="EMBL/GenBank/DDBJ databases">
        <authorList>
            <person name="Qu J."/>
            <person name="Murali S.C."/>
            <person name="Bandaranaike D."/>
            <person name="Bellair M."/>
            <person name="Blankenburg K."/>
            <person name="Chao H."/>
            <person name="Dinh H."/>
            <person name="Doddapaneni H."/>
            <person name="Downs B."/>
            <person name="Dugan-Rocha S."/>
            <person name="Elkadiri S."/>
            <person name="Gnanaolivu R.D."/>
            <person name="Hernandez B."/>
            <person name="Javaid M."/>
            <person name="Jayaseelan J.C."/>
            <person name="Lee S."/>
            <person name="Li M."/>
            <person name="Ming W."/>
            <person name="Munidasa M."/>
            <person name="Muniz J."/>
            <person name="Nguyen L."/>
            <person name="Ongeri F."/>
            <person name="Osuji N."/>
            <person name="Pu L.-L."/>
            <person name="Puazo M."/>
            <person name="Qu C."/>
            <person name="Quiroz J."/>
            <person name="Raj R."/>
            <person name="Weissenberger G."/>
            <person name="Xin Y."/>
            <person name="Zou X."/>
            <person name="Han Y."/>
            <person name="Richards S."/>
            <person name="Worley K."/>
            <person name="Muzny D."/>
            <person name="Gibbs R."/>
        </authorList>
    </citation>
    <scope>NUCLEOTIDE SEQUENCE</scope>
    <source>
        <strain evidence="2">Sampled in the wild</strain>
    </source>
</reference>
<dbReference type="OrthoDB" id="7474070at2759"/>
<reference evidence="2" key="2">
    <citation type="submission" date="2017-10" db="EMBL/GenBank/DDBJ databases">
        <title>Ladona fulva Genome sequencing and assembly.</title>
        <authorList>
            <person name="Murali S."/>
            <person name="Richards S."/>
            <person name="Bandaranaike D."/>
            <person name="Bellair M."/>
            <person name="Blankenburg K."/>
            <person name="Chao H."/>
            <person name="Dinh H."/>
            <person name="Doddapaneni H."/>
            <person name="Dugan-Rocha S."/>
            <person name="Elkadiri S."/>
            <person name="Gnanaolivu R."/>
            <person name="Hernandez B."/>
            <person name="Skinner E."/>
            <person name="Javaid M."/>
            <person name="Lee S."/>
            <person name="Li M."/>
            <person name="Ming W."/>
            <person name="Munidasa M."/>
            <person name="Muniz J."/>
            <person name="Nguyen L."/>
            <person name="Hughes D."/>
            <person name="Osuji N."/>
            <person name="Pu L.-L."/>
            <person name="Puazo M."/>
            <person name="Qu C."/>
            <person name="Quiroz J."/>
            <person name="Raj R."/>
            <person name="Weissenberger G."/>
            <person name="Xin Y."/>
            <person name="Zou X."/>
            <person name="Han Y."/>
            <person name="Worley K."/>
            <person name="Muzny D."/>
            <person name="Gibbs R."/>
        </authorList>
    </citation>
    <scope>NUCLEOTIDE SEQUENCE</scope>
    <source>
        <strain evidence="2">Sampled in the wild</strain>
    </source>
</reference>
<keyword evidence="3" id="KW-1185">Reference proteome</keyword>
<dbReference type="AlphaFoldDB" id="A0A8K0KUS2"/>
<name>A0A8K0KUS2_LADFU</name>
<dbReference type="Pfam" id="PF21787">
    <property type="entry name" value="TNP-like_RNaseH_N"/>
    <property type="match status" value="1"/>
</dbReference>
<evidence type="ECO:0000313" key="2">
    <source>
        <dbReference type="EMBL" id="KAG8238573.1"/>
    </source>
</evidence>
<proteinExistence type="predicted"/>